<gene>
    <name evidence="1" type="ORF">DICPUDRAFT_13578</name>
</gene>
<dbReference type="FunCoup" id="F0ZWC5">
    <property type="interactions" value="936"/>
</dbReference>
<feature type="non-terminal residue" evidence="1">
    <location>
        <position position="1"/>
    </location>
</feature>
<accession>F0ZWC5</accession>
<name>F0ZWC5_DICPU</name>
<evidence type="ECO:0000313" key="2">
    <source>
        <dbReference type="Proteomes" id="UP000001064"/>
    </source>
</evidence>
<evidence type="ECO:0000313" key="1">
    <source>
        <dbReference type="EMBL" id="EGC31768.1"/>
    </source>
</evidence>
<dbReference type="RefSeq" id="XP_003291719.1">
    <property type="nucleotide sequence ID" value="XM_003291671.1"/>
</dbReference>
<sequence>REIAELLGLSKSGNKSDLYENICQVFSLKNNLANEEIQKKNINPFKNSQPPLKITENIEFSEILFWKVFRNKFLFNKIFS</sequence>
<keyword evidence="2" id="KW-1185">Reference proteome</keyword>
<dbReference type="GeneID" id="10505467"/>
<dbReference type="InParanoid" id="F0ZWC5"/>
<dbReference type="VEuPathDB" id="AmoebaDB:DICPUDRAFT_13578"/>
<reference evidence="2" key="1">
    <citation type="journal article" date="2011" name="Genome Biol.">
        <title>Comparative genomics of the social amoebae Dictyostelium discoideum and Dictyostelium purpureum.</title>
        <authorList>
            <consortium name="US DOE Joint Genome Institute (JGI-PGF)"/>
            <person name="Sucgang R."/>
            <person name="Kuo A."/>
            <person name="Tian X."/>
            <person name="Salerno W."/>
            <person name="Parikh A."/>
            <person name="Feasley C.L."/>
            <person name="Dalin E."/>
            <person name="Tu H."/>
            <person name="Huang E."/>
            <person name="Barry K."/>
            <person name="Lindquist E."/>
            <person name="Shapiro H."/>
            <person name="Bruce D."/>
            <person name="Schmutz J."/>
            <person name="Salamov A."/>
            <person name="Fey P."/>
            <person name="Gaudet P."/>
            <person name="Anjard C."/>
            <person name="Babu M.M."/>
            <person name="Basu S."/>
            <person name="Bushmanova Y."/>
            <person name="van der Wel H."/>
            <person name="Katoh-Kurasawa M."/>
            <person name="Dinh C."/>
            <person name="Coutinho P.M."/>
            <person name="Saito T."/>
            <person name="Elias M."/>
            <person name="Schaap P."/>
            <person name="Kay R.R."/>
            <person name="Henrissat B."/>
            <person name="Eichinger L."/>
            <person name="Rivero F."/>
            <person name="Putnam N.H."/>
            <person name="West C.M."/>
            <person name="Loomis W.F."/>
            <person name="Chisholm R.L."/>
            <person name="Shaulsky G."/>
            <person name="Strassmann J.E."/>
            <person name="Queller D.C."/>
            <person name="Kuspa A."/>
            <person name="Grigoriev I.V."/>
        </authorList>
    </citation>
    <scope>NUCLEOTIDE SEQUENCE [LARGE SCALE GENOMIC DNA]</scope>
    <source>
        <strain evidence="2">QSDP1</strain>
    </source>
</reference>
<dbReference type="Proteomes" id="UP000001064">
    <property type="component" value="Unassembled WGS sequence"/>
</dbReference>
<dbReference type="EMBL" id="GL871232">
    <property type="protein sequence ID" value="EGC31768.1"/>
    <property type="molecule type" value="Genomic_DNA"/>
</dbReference>
<dbReference type="AlphaFoldDB" id="F0ZWC5"/>
<feature type="non-terminal residue" evidence="1">
    <location>
        <position position="80"/>
    </location>
</feature>
<proteinExistence type="predicted"/>
<organism evidence="1 2">
    <name type="scientific">Dictyostelium purpureum</name>
    <name type="common">Slime mold</name>
    <dbReference type="NCBI Taxonomy" id="5786"/>
    <lineage>
        <taxon>Eukaryota</taxon>
        <taxon>Amoebozoa</taxon>
        <taxon>Evosea</taxon>
        <taxon>Eumycetozoa</taxon>
        <taxon>Dictyostelia</taxon>
        <taxon>Dictyosteliales</taxon>
        <taxon>Dictyosteliaceae</taxon>
        <taxon>Dictyostelium</taxon>
    </lineage>
</organism>
<dbReference type="KEGG" id="dpp:DICPUDRAFT_13578"/>
<protein>
    <submittedName>
        <fullName evidence="1">Uncharacterized protein</fullName>
    </submittedName>
</protein>